<evidence type="ECO:0000313" key="3">
    <source>
        <dbReference type="Proteomes" id="UP000801492"/>
    </source>
</evidence>
<keyword evidence="3" id="KW-1185">Reference proteome</keyword>
<accession>A0A8K0DB55</accession>
<protein>
    <submittedName>
        <fullName evidence="2">Uncharacterized protein</fullName>
    </submittedName>
</protein>
<organism evidence="2 3">
    <name type="scientific">Ignelater luminosus</name>
    <name type="common">Cucubano</name>
    <name type="synonym">Pyrophorus luminosus</name>
    <dbReference type="NCBI Taxonomy" id="2038154"/>
    <lineage>
        <taxon>Eukaryota</taxon>
        <taxon>Metazoa</taxon>
        <taxon>Ecdysozoa</taxon>
        <taxon>Arthropoda</taxon>
        <taxon>Hexapoda</taxon>
        <taxon>Insecta</taxon>
        <taxon>Pterygota</taxon>
        <taxon>Neoptera</taxon>
        <taxon>Endopterygota</taxon>
        <taxon>Coleoptera</taxon>
        <taxon>Polyphaga</taxon>
        <taxon>Elateriformia</taxon>
        <taxon>Elateroidea</taxon>
        <taxon>Elateridae</taxon>
        <taxon>Agrypninae</taxon>
        <taxon>Pyrophorini</taxon>
        <taxon>Ignelater</taxon>
    </lineage>
</organism>
<sequence>MAEDTYEYECMRAELLGIEKPSLDEYLSKQKEKEIANVEQEECCTENLKDTERENEDLKNVSGGLHELSSILSATQKKLNRFKASCGSLTNLLRIKIGNAGSTESIVLNSNSKDTQEATGVDNTNMENSPKMEPKPQNVEHSDQRQSDLARALDNNVDRLDLLIEKAENCQYSMSQQNKQMKKFLN</sequence>
<reference evidence="2" key="1">
    <citation type="submission" date="2019-08" db="EMBL/GenBank/DDBJ databases">
        <title>The genome of the North American firefly Photinus pyralis.</title>
        <authorList>
            <consortium name="Photinus pyralis genome working group"/>
            <person name="Fallon T.R."/>
            <person name="Sander Lower S.E."/>
            <person name="Weng J.-K."/>
        </authorList>
    </citation>
    <scope>NUCLEOTIDE SEQUENCE</scope>
    <source>
        <strain evidence="2">TRF0915ILg1</strain>
        <tissue evidence="2">Whole body</tissue>
    </source>
</reference>
<dbReference type="AlphaFoldDB" id="A0A8K0DB55"/>
<feature type="compositionally biased region" description="Polar residues" evidence="1">
    <location>
        <begin position="108"/>
        <end position="128"/>
    </location>
</feature>
<proteinExistence type="predicted"/>
<feature type="region of interest" description="Disordered" evidence="1">
    <location>
        <begin position="108"/>
        <end position="146"/>
    </location>
</feature>
<name>A0A8K0DB55_IGNLU</name>
<feature type="compositionally biased region" description="Basic and acidic residues" evidence="1">
    <location>
        <begin position="130"/>
        <end position="146"/>
    </location>
</feature>
<dbReference type="EMBL" id="VTPC01001983">
    <property type="protein sequence ID" value="KAF2900806.1"/>
    <property type="molecule type" value="Genomic_DNA"/>
</dbReference>
<gene>
    <name evidence="2" type="ORF">ILUMI_05345</name>
</gene>
<evidence type="ECO:0000313" key="2">
    <source>
        <dbReference type="EMBL" id="KAF2900806.1"/>
    </source>
</evidence>
<dbReference type="OrthoDB" id="8192965at2759"/>
<dbReference type="Proteomes" id="UP000801492">
    <property type="component" value="Unassembled WGS sequence"/>
</dbReference>
<comment type="caution">
    <text evidence="2">The sequence shown here is derived from an EMBL/GenBank/DDBJ whole genome shotgun (WGS) entry which is preliminary data.</text>
</comment>
<evidence type="ECO:0000256" key="1">
    <source>
        <dbReference type="SAM" id="MobiDB-lite"/>
    </source>
</evidence>